<organism evidence="4 5">
    <name type="scientific">Acinetobacter rudis</name>
    <dbReference type="NCBI Taxonomy" id="632955"/>
    <lineage>
        <taxon>Bacteria</taxon>
        <taxon>Pseudomonadati</taxon>
        <taxon>Pseudomonadota</taxon>
        <taxon>Gammaproteobacteria</taxon>
        <taxon>Moraxellales</taxon>
        <taxon>Moraxellaceae</taxon>
        <taxon>Acinetobacter</taxon>
    </lineage>
</organism>
<feature type="active site" description="O-isoaspartyl threonine intermediate" evidence="1">
    <location>
        <position position="12"/>
    </location>
</feature>
<dbReference type="InterPro" id="IPR027473">
    <property type="entry name" value="L-asparaginase_C"/>
</dbReference>
<evidence type="ECO:0000313" key="4">
    <source>
        <dbReference type="EMBL" id="MDQ8936921.1"/>
    </source>
</evidence>
<feature type="binding site" evidence="2">
    <location>
        <begin position="84"/>
        <end position="85"/>
    </location>
    <ligand>
        <name>substrate</name>
    </ligand>
</feature>
<reference evidence="4" key="1">
    <citation type="submission" date="2023-08" db="EMBL/GenBank/DDBJ databases">
        <title>Emergence of clinically-relevant ST2 carbapenem-resistant Acinetobacter baumannii strains in hospital sewages in Zhejiang, East of China.</title>
        <authorList>
            <person name="Kaichao C."/>
            <person name="Zhang R."/>
        </authorList>
    </citation>
    <scope>NUCLEOTIDE SEQUENCE</scope>
    <source>
        <strain evidence="4">M-RB-37</strain>
    </source>
</reference>
<dbReference type="PANTHER" id="PTHR11707">
    <property type="entry name" value="L-ASPARAGINASE"/>
    <property type="match status" value="1"/>
</dbReference>
<dbReference type="InterPro" id="IPR027474">
    <property type="entry name" value="L-asparaginase_N"/>
</dbReference>
<protein>
    <submittedName>
        <fullName evidence="4">Asparaginase domain-containing protein</fullName>
        <ecNumber evidence="4">3.5.1.1</ecNumber>
    </submittedName>
</protein>
<accession>A0AAW8JE25</accession>
<evidence type="ECO:0000256" key="2">
    <source>
        <dbReference type="PIRSR" id="PIRSR001220-2"/>
    </source>
</evidence>
<name>A0AAW8JE25_9GAMM</name>
<feature type="binding site" evidence="2">
    <location>
        <position position="53"/>
    </location>
    <ligand>
        <name>substrate</name>
    </ligand>
</feature>
<evidence type="ECO:0000313" key="5">
    <source>
        <dbReference type="Proteomes" id="UP001243844"/>
    </source>
</evidence>
<dbReference type="Proteomes" id="UP001243844">
    <property type="component" value="Unassembled WGS sequence"/>
</dbReference>
<dbReference type="Pfam" id="PF00710">
    <property type="entry name" value="Asparaginase"/>
    <property type="match status" value="1"/>
</dbReference>
<proteinExistence type="predicted"/>
<dbReference type="EMBL" id="JAVIDL010000039">
    <property type="protein sequence ID" value="MDQ8936921.1"/>
    <property type="molecule type" value="Genomic_DNA"/>
</dbReference>
<dbReference type="PROSITE" id="PS51732">
    <property type="entry name" value="ASN_GLN_ASE_3"/>
    <property type="match status" value="1"/>
</dbReference>
<dbReference type="RefSeq" id="WP_308982003.1">
    <property type="nucleotide sequence ID" value="NZ_JAVIDL010000039.1"/>
</dbReference>
<dbReference type="Gene3D" id="3.40.50.1170">
    <property type="entry name" value="L-asparaginase, N-terminal domain"/>
    <property type="match status" value="1"/>
</dbReference>
<evidence type="ECO:0000259" key="3">
    <source>
        <dbReference type="Pfam" id="PF00710"/>
    </source>
</evidence>
<dbReference type="PROSITE" id="PS51257">
    <property type="entry name" value="PROKAR_LIPOPROTEIN"/>
    <property type="match status" value="1"/>
</dbReference>
<feature type="domain" description="L-asparaginase N-terminal" evidence="3">
    <location>
        <begin position="3"/>
        <end position="179"/>
    </location>
</feature>
<dbReference type="GO" id="GO:0004067">
    <property type="term" value="F:asparaginase activity"/>
    <property type="evidence" value="ECO:0007669"/>
    <property type="project" value="UniProtKB-UniRule"/>
</dbReference>
<dbReference type="AlphaFoldDB" id="A0AAW8JE25"/>
<dbReference type="InterPro" id="IPR037152">
    <property type="entry name" value="L-asparaginase_N_sf"/>
</dbReference>
<dbReference type="Gene3D" id="3.40.50.40">
    <property type="match status" value="1"/>
</dbReference>
<dbReference type="PRINTS" id="PR00139">
    <property type="entry name" value="ASNGLNASE"/>
</dbReference>
<dbReference type="SFLD" id="SFLDS00057">
    <property type="entry name" value="Glutaminase/Asparaginase"/>
    <property type="match status" value="1"/>
</dbReference>
<keyword evidence="4" id="KW-0378">Hydrolase</keyword>
<dbReference type="InterPro" id="IPR036152">
    <property type="entry name" value="Asp/glu_Ase-like_sf"/>
</dbReference>
<comment type="caution">
    <text evidence="4">The sequence shown here is derived from an EMBL/GenBank/DDBJ whole genome shotgun (WGS) entry which is preliminary data.</text>
</comment>
<gene>
    <name evidence="4" type="ORF">RFH47_14455</name>
</gene>
<sequence>MQKIALIYMGGTFGCVGEPLAPMPQHSFLPKLQTLLPKQFDVQCFSATTIKDSSACTALDWLQLIQQIQQLQHEFQHFIIIHGTDTLSYAAATLARFLARSCHVIITGSQFPLLDPTGEHPRPISDAFDNLNTALKHILHVDAGVYLAFDQQLFHAATALKLHTTALKAFHGIAYNEKITNQSKQAFQVHNEHLQRAQQLNILNWMLQPIEKEKLAQNIIQLCKNPPDFLILQGYGTGNMASDAGVIDALQQLRQSGCVCVLTTQVALGETDQRYAITQWTQNAAILINDSYGHADLYAKILKIYLEYRTTDEYVQHWSDHLN</sequence>
<dbReference type="InterPro" id="IPR006034">
    <property type="entry name" value="Asparaginase/glutaminase-like"/>
</dbReference>
<evidence type="ECO:0000256" key="1">
    <source>
        <dbReference type="PIRSR" id="PIRSR001220-1"/>
    </source>
</evidence>
<dbReference type="PANTHER" id="PTHR11707:SF28">
    <property type="entry name" value="60 KDA LYSOPHOSPHOLIPASE"/>
    <property type="match status" value="1"/>
</dbReference>
<dbReference type="PIRSF" id="PIRSF001220">
    <property type="entry name" value="L-ASNase_gatD"/>
    <property type="match status" value="1"/>
</dbReference>
<dbReference type="SMART" id="SM00870">
    <property type="entry name" value="Asparaginase"/>
    <property type="match status" value="1"/>
</dbReference>
<dbReference type="SUPFAM" id="SSF53774">
    <property type="entry name" value="Glutaminase/Asparaginase"/>
    <property type="match status" value="1"/>
</dbReference>
<dbReference type="PIRSF" id="PIRSF500176">
    <property type="entry name" value="L_ASNase"/>
    <property type="match status" value="1"/>
</dbReference>
<dbReference type="EC" id="3.5.1.1" evidence="4"/>